<organism evidence="2 3">
    <name type="scientific">Lingula anatina</name>
    <name type="common">Brachiopod</name>
    <name type="synonym">Lingula unguis</name>
    <dbReference type="NCBI Taxonomy" id="7574"/>
    <lineage>
        <taxon>Eukaryota</taxon>
        <taxon>Metazoa</taxon>
        <taxon>Spiralia</taxon>
        <taxon>Lophotrochozoa</taxon>
        <taxon>Brachiopoda</taxon>
        <taxon>Linguliformea</taxon>
        <taxon>Lingulata</taxon>
        <taxon>Lingulida</taxon>
        <taxon>Linguloidea</taxon>
        <taxon>Lingulidae</taxon>
        <taxon>Lingula</taxon>
    </lineage>
</organism>
<dbReference type="RefSeq" id="XP_013406204.1">
    <property type="nucleotide sequence ID" value="XM_013550750.1"/>
</dbReference>
<dbReference type="AlphaFoldDB" id="A0A1S3J8L0"/>
<dbReference type="KEGG" id="lak:106170762"/>
<dbReference type="GeneID" id="106170762"/>
<reference evidence="3" key="1">
    <citation type="submission" date="2025-08" db="UniProtKB">
        <authorList>
            <consortium name="RefSeq"/>
        </authorList>
    </citation>
    <scope>IDENTIFICATION</scope>
    <source>
        <tissue evidence="3">Gonads</tissue>
    </source>
</reference>
<sequence>MPPQTLLLQDLVGKYLQCLLIASVYTHCVQANGKDGKGHMAKDNAFCCSGEETWCCPEHFYMHWWFWILAVLVSSFICCGTYLCVGFIRRCRDSRKLRRSIGTQIHYESFGAASGNWGSQTVFGTPTYSDVAREVRVKVPSSTGKASNSF</sequence>
<accession>A0A1S3J8L0</accession>
<name>A0A1S3J8L0_LINAN</name>
<protein>
    <submittedName>
        <fullName evidence="3">Uncharacterized protein LOC106170762 isoform X1</fullName>
    </submittedName>
</protein>
<keyword evidence="2" id="KW-1185">Reference proteome</keyword>
<keyword evidence="1" id="KW-1133">Transmembrane helix</keyword>
<evidence type="ECO:0000313" key="3">
    <source>
        <dbReference type="RefSeq" id="XP_013406204.1"/>
    </source>
</evidence>
<proteinExistence type="predicted"/>
<dbReference type="InParanoid" id="A0A1S3J8L0"/>
<dbReference type="Proteomes" id="UP000085678">
    <property type="component" value="Unplaced"/>
</dbReference>
<keyword evidence="1" id="KW-0812">Transmembrane</keyword>
<evidence type="ECO:0000256" key="1">
    <source>
        <dbReference type="SAM" id="Phobius"/>
    </source>
</evidence>
<evidence type="ECO:0000313" key="2">
    <source>
        <dbReference type="Proteomes" id="UP000085678"/>
    </source>
</evidence>
<gene>
    <name evidence="3" type="primary">LOC106170762</name>
</gene>
<keyword evidence="1" id="KW-0472">Membrane</keyword>
<feature type="transmembrane region" description="Helical" evidence="1">
    <location>
        <begin position="64"/>
        <end position="88"/>
    </location>
</feature>